<dbReference type="InterPro" id="IPR036048">
    <property type="entry name" value="Interleukin_8-like_sf"/>
</dbReference>
<sequence>MPHIMLTKMGQQDAHHFSLLKLWGEVIPVALVTVIPEELGPEGGQLVCADPDQMWVKNLKNRIDERLSYSQAHIGKHDKQVSPASNNIQRPDKSVLTPSDNKERK</sequence>
<protein>
    <submittedName>
        <fullName evidence="2">Uncharacterized protein</fullName>
    </submittedName>
</protein>
<reference evidence="2 3" key="1">
    <citation type="submission" date="2021-06" db="EMBL/GenBank/DDBJ databases">
        <title>Chromosome-level genome assembly of the red-tail catfish (Hemibagrus wyckioides).</title>
        <authorList>
            <person name="Shao F."/>
        </authorList>
    </citation>
    <scope>NUCLEOTIDE SEQUENCE [LARGE SCALE GENOMIC DNA]</scope>
    <source>
        <strain evidence="2">EC202008001</strain>
        <tissue evidence="2">Blood</tissue>
    </source>
</reference>
<feature type="region of interest" description="Disordered" evidence="1">
    <location>
        <begin position="71"/>
        <end position="105"/>
    </location>
</feature>
<accession>A0A9D3SSV9</accession>
<gene>
    <name evidence="2" type="ORF">KOW79_006856</name>
</gene>
<dbReference type="GO" id="GO:0005576">
    <property type="term" value="C:extracellular region"/>
    <property type="evidence" value="ECO:0007669"/>
    <property type="project" value="InterPro"/>
</dbReference>
<dbReference type="GO" id="GO:0008009">
    <property type="term" value="F:chemokine activity"/>
    <property type="evidence" value="ECO:0007669"/>
    <property type="project" value="InterPro"/>
</dbReference>
<evidence type="ECO:0000313" key="2">
    <source>
        <dbReference type="EMBL" id="KAG7330634.1"/>
    </source>
</evidence>
<dbReference type="SUPFAM" id="SSF54117">
    <property type="entry name" value="Interleukin 8-like chemokines"/>
    <property type="match status" value="1"/>
</dbReference>
<keyword evidence="3" id="KW-1185">Reference proteome</keyword>
<dbReference type="AlphaFoldDB" id="A0A9D3SSV9"/>
<evidence type="ECO:0000313" key="3">
    <source>
        <dbReference type="Proteomes" id="UP000824219"/>
    </source>
</evidence>
<proteinExistence type="predicted"/>
<evidence type="ECO:0000256" key="1">
    <source>
        <dbReference type="SAM" id="MobiDB-lite"/>
    </source>
</evidence>
<comment type="caution">
    <text evidence="2">The sequence shown here is derived from an EMBL/GenBank/DDBJ whole genome shotgun (WGS) entry which is preliminary data.</text>
</comment>
<dbReference type="EMBL" id="JAHKSW010000007">
    <property type="protein sequence ID" value="KAG7330634.1"/>
    <property type="molecule type" value="Genomic_DNA"/>
</dbReference>
<dbReference type="GO" id="GO:0006955">
    <property type="term" value="P:immune response"/>
    <property type="evidence" value="ECO:0007669"/>
    <property type="project" value="InterPro"/>
</dbReference>
<organism evidence="2 3">
    <name type="scientific">Hemibagrus wyckioides</name>
    <dbReference type="NCBI Taxonomy" id="337641"/>
    <lineage>
        <taxon>Eukaryota</taxon>
        <taxon>Metazoa</taxon>
        <taxon>Chordata</taxon>
        <taxon>Craniata</taxon>
        <taxon>Vertebrata</taxon>
        <taxon>Euteleostomi</taxon>
        <taxon>Actinopterygii</taxon>
        <taxon>Neopterygii</taxon>
        <taxon>Teleostei</taxon>
        <taxon>Ostariophysi</taxon>
        <taxon>Siluriformes</taxon>
        <taxon>Bagridae</taxon>
        <taxon>Hemibagrus</taxon>
    </lineage>
</organism>
<dbReference type="Proteomes" id="UP000824219">
    <property type="component" value="Linkage Group LG07"/>
</dbReference>
<name>A0A9D3SSV9_9TELE</name>